<reference evidence="2" key="1">
    <citation type="submission" date="2020-10" db="EMBL/GenBank/DDBJ databases">
        <authorList>
            <person name="Castelo-Branco R."/>
            <person name="Eusebio N."/>
            <person name="Adriana R."/>
            <person name="Vieira A."/>
            <person name="Brugerolle De Fraissinette N."/>
            <person name="Rezende De Castro R."/>
            <person name="Schneider M.P."/>
            <person name="Vasconcelos V."/>
            <person name="Leao P.N."/>
        </authorList>
    </citation>
    <scope>NUCLEOTIDE SEQUENCE</scope>
    <source>
        <strain evidence="2">LEGE 07310</strain>
    </source>
</reference>
<dbReference type="InterPro" id="IPR012340">
    <property type="entry name" value="NA-bd_OB-fold"/>
</dbReference>
<comment type="caution">
    <text evidence="2">The sequence shown here is derived from an EMBL/GenBank/DDBJ whole genome shotgun (WGS) entry which is preliminary data.</text>
</comment>
<dbReference type="Gene3D" id="2.40.50.140">
    <property type="entry name" value="Nucleic acid-binding proteins"/>
    <property type="match status" value="1"/>
</dbReference>
<organism evidence="2 3">
    <name type="scientific">Vasconcelosia minhoensis LEGE 07310</name>
    <dbReference type="NCBI Taxonomy" id="915328"/>
    <lineage>
        <taxon>Bacteria</taxon>
        <taxon>Bacillati</taxon>
        <taxon>Cyanobacteriota</taxon>
        <taxon>Cyanophyceae</taxon>
        <taxon>Nodosilineales</taxon>
        <taxon>Cymatolegaceae</taxon>
        <taxon>Vasconcelosia</taxon>
        <taxon>Vasconcelosia minhoensis</taxon>
    </lineage>
</organism>
<dbReference type="InterPro" id="IPR002810">
    <property type="entry name" value="NfeD-like_C"/>
</dbReference>
<dbReference type="EMBL" id="JADEXG010000020">
    <property type="protein sequence ID" value="MBE9077718.1"/>
    <property type="molecule type" value="Genomic_DNA"/>
</dbReference>
<gene>
    <name evidence="2" type="ORF">IQ241_10485</name>
</gene>
<sequence>MLNALNSLFKGLEPRQAAAIVKRATVRIRIAAGGVGQVMHEGVQWNARCPSEHTAIAPGRTVSVVGRQGNRLFVMPLAVESRRPVAAKPS</sequence>
<protein>
    <submittedName>
        <fullName evidence="2">NfeD family protein</fullName>
    </submittedName>
</protein>
<name>A0A8J7AVH5_9CYAN</name>
<keyword evidence="3" id="KW-1185">Reference proteome</keyword>
<dbReference type="Proteomes" id="UP000636505">
    <property type="component" value="Unassembled WGS sequence"/>
</dbReference>
<dbReference type="Pfam" id="PF01957">
    <property type="entry name" value="NfeD"/>
    <property type="match status" value="1"/>
</dbReference>
<accession>A0A8J7AVH5</accession>
<dbReference type="AlphaFoldDB" id="A0A8J7AVH5"/>
<evidence type="ECO:0000313" key="3">
    <source>
        <dbReference type="Proteomes" id="UP000636505"/>
    </source>
</evidence>
<evidence type="ECO:0000313" key="2">
    <source>
        <dbReference type="EMBL" id="MBE9077718.1"/>
    </source>
</evidence>
<evidence type="ECO:0000259" key="1">
    <source>
        <dbReference type="Pfam" id="PF01957"/>
    </source>
</evidence>
<feature type="domain" description="NfeD-like C-terminal" evidence="1">
    <location>
        <begin position="22"/>
        <end position="76"/>
    </location>
</feature>
<proteinExistence type="predicted"/>